<dbReference type="InterPro" id="IPR013078">
    <property type="entry name" value="His_Pase_superF_clade-1"/>
</dbReference>
<dbReference type="GO" id="GO:0016791">
    <property type="term" value="F:phosphatase activity"/>
    <property type="evidence" value="ECO:0007669"/>
    <property type="project" value="TreeGrafter"/>
</dbReference>
<evidence type="ECO:0000313" key="1">
    <source>
        <dbReference type="EMBL" id="EMD40116.1"/>
    </source>
</evidence>
<dbReference type="OrthoDB" id="496981at2759"/>
<dbReference type="HOGENOM" id="CLU_039184_0_0_1"/>
<dbReference type="SUPFAM" id="SSF53254">
    <property type="entry name" value="Phosphoglycerate mutase-like"/>
    <property type="match status" value="1"/>
</dbReference>
<gene>
    <name evidence="1" type="ORF">CERSUDRAFT_151079</name>
</gene>
<dbReference type="AlphaFoldDB" id="M2RMN5"/>
<dbReference type="Gene3D" id="3.40.50.1240">
    <property type="entry name" value="Phosphoglycerate mutase-like"/>
    <property type="match status" value="1"/>
</dbReference>
<keyword evidence="2" id="KW-1185">Reference proteome</keyword>
<dbReference type="GO" id="GO:0005737">
    <property type="term" value="C:cytoplasm"/>
    <property type="evidence" value="ECO:0007669"/>
    <property type="project" value="TreeGrafter"/>
</dbReference>
<protein>
    <recommendedName>
        <fullName evidence="3">Phosphoglycerate mutase-like protein</fullName>
    </recommendedName>
</protein>
<dbReference type="SMART" id="SM00855">
    <property type="entry name" value="PGAM"/>
    <property type="match status" value="1"/>
</dbReference>
<reference evidence="1 2" key="1">
    <citation type="journal article" date="2012" name="Proc. Natl. Acad. Sci. U.S.A.">
        <title>Comparative genomics of Ceriporiopsis subvermispora and Phanerochaete chrysosporium provide insight into selective ligninolysis.</title>
        <authorList>
            <person name="Fernandez-Fueyo E."/>
            <person name="Ruiz-Duenas F.J."/>
            <person name="Ferreira P."/>
            <person name="Floudas D."/>
            <person name="Hibbett D.S."/>
            <person name="Canessa P."/>
            <person name="Larrondo L.F."/>
            <person name="James T.Y."/>
            <person name="Seelenfreund D."/>
            <person name="Lobos S."/>
            <person name="Polanco R."/>
            <person name="Tello M."/>
            <person name="Honda Y."/>
            <person name="Watanabe T."/>
            <person name="Watanabe T."/>
            <person name="Ryu J.S."/>
            <person name="Kubicek C.P."/>
            <person name="Schmoll M."/>
            <person name="Gaskell J."/>
            <person name="Hammel K.E."/>
            <person name="St John F.J."/>
            <person name="Vanden Wymelenberg A."/>
            <person name="Sabat G."/>
            <person name="Splinter BonDurant S."/>
            <person name="Syed K."/>
            <person name="Yadav J.S."/>
            <person name="Doddapaneni H."/>
            <person name="Subramanian V."/>
            <person name="Lavin J.L."/>
            <person name="Oguiza J.A."/>
            <person name="Perez G."/>
            <person name="Pisabarro A.G."/>
            <person name="Ramirez L."/>
            <person name="Santoyo F."/>
            <person name="Master E."/>
            <person name="Coutinho P.M."/>
            <person name="Henrissat B."/>
            <person name="Lombard V."/>
            <person name="Magnuson J.K."/>
            <person name="Kuees U."/>
            <person name="Hori C."/>
            <person name="Igarashi K."/>
            <person name="Samejima M."/>
            <person name="Held B.W."/>
            <person name="Barry K.W."/>
            <person name="LaButti K.M."/>
            <person name="Lapidus A."/>
            <person name="Lindquist E.A."/>
            <person name="Lucas S.M."/>
            <person name="Riley R."/>
            <person name="Salamov A.A."/>
            <person name="Hoffmeister D."/>
            <person name="Schwenk D."/>
            <person name="Hadar Y."/>
            <person name="Yarden O."/>
            <person name="de Vries R.P."/>
            <person name="Wiebenga A."/>
            <person name="Stenlid J."/>
            <person name="Eastwood D."/>
            <person name="Grigoriev I.V."/>
            <person name="Berka R.M."/>
            <person name="Blanchette R.A."/>
            <person name="Kersten P."/>
            <person name="Martinez A.T."/>
            <person name="Vicuna R."/>
            <person name="Cullen D."/>
        </authorList>
    </citation>
    <scope>NUCLEOTIDE SEQUENCE [LARGE SCALE GENOMIC DNA]</scope>
    <source>
        <strain evidence="1 2">B</strain>
    </source>
</reference>
<proteinExistence type="predicted"/>
<evidence type="ECO:0000313" key="2">
    <source>
        <dbReference type="Proteomes" id="UP000016930"/>
    </source>
</evidence>
<accession>M2RMN5</accession>
<dbReference type="PANTHER" id="PTHR48100:SF1">
    <property type="entry name" value="HISTIDINE PHOSPHATASE FAMILY PROTEIN-RELATED"/>
    <property type="match status" value="1"/>
</dbReference>
<dbReference type="InterPro" id="IPR029033">
    <property type="entry name" value="His_PPase_superfam"/>
</dbReference>
<dbReference type="Proteomes" id="UP000016930">
    <property type="component" value="Unassembled WGS sequence"/>
</dbReference>
<dbReference type="Pfam" id="PF00300">
    <property type="entry name" value="His_Phos_1"/>
    <property type="match status" value="1"/>
</dbReference>
<name>M2RMN5_CERS8</name>
<dbReference type="InterPro" id="IPR050275">
    <property type="entry name" value="PGM_Phosphatase"/>
</dbReference>
<evidence type="ECO:0008006" key="3">
    <source>
        <dbReference type="Google" id="ProtNLM"/>
    </source>
</evidence>
<dbReference type="CDD" id="cd07067">
    <property type="entry name" value="HP_PGM_like"/>
    <property type="match status" value="1"/>
</dbReference>
<sequence>MARSGVYTIVQGFFLQDDPEADGIAIGGIPDRFGLIDGSENYWDKFHNRILELNDQAQDGSSYKVFFLSRHGQGWHNVAEAKYGQEAWDETYSKLFGDDEFTWGPDPLLTPLGIDQAQAARTAWQAELPKGIPLPQCFYCSPLKRALDTWRITFDEGKALPEDRPNVLILENLREEYGEHTCDMRSTRSQLESEYWPPLYTFEEGFAEKDPVWEPEERETKEHVRQRALTVLDRIFGNDRDEIYITITAHSGIINGFLGAMGRQPYALPTGGILPLVVKCSTA</sequence>
<feature type="non-terminal residue" evidence="1">
    <location>
        <position position="283"/>
    </location>
</feature>
<organism evidence="1 2">
    <name type="scientific">Ceriporiopsis subvermispora (strain B)</name>
    <name type="common">White-rot fungus</name>
    <name type="synonym">Gelatoporia subvermispora</name>
    <dbReference type="NCBI Taxonomy" id="914234"/>
    <lineage>
        <taxon>Eukaryota</taxon>
        <taxon>Fungi</taxon>
        <taxon>Dikarya</taxon>
        <taxon>Basidiomycota</taxon>
        <taxon>Agaricomycotina</taxon>
        <taxon>Agaricomycetes</taxon>
        <taxon>Polyporales</taxon>
        <taxon>Gelatoporiaceae</taxon>
        <taxon>Gelatoporia</taxon>
    </lineage>
</organism>
<dbReference type="PANTHER" id="PTHR48100">
    <property type="entry name" value="BROAD-SPECIFICITY PHOSPHATASE YOR283W-RELATED"/>
    <property type="match status" value="1"/>
</dbReference>
<dbReference type="EMBL" id="KB445793">
    <property type="protein sequence ID" value="EMD40116.1"/>
    <property type="molecule type" value="Genomic_DNA"/>
</dbReference>